<reference evidence="1 2" key="1">
    <citation type="submission" date="2018-08" db="EMBL/GenBank/DDBJ databases">
        <title>Genomic investigation of the strawberry pathogen Phytophthora fragariae indicates pathogenicity is determined by transcriptional variation in three key races.</title>
        <authorList>
            <person name="Adams T.M."/>
            <person name="Armitage A.D."/>
            <person name="Sobczyk M.K."/>
            <person name="Bates H.J."/>
            <person name="Dunwell J.M."/>
            <person name="Nellist C.F."/>
            <person name="Harrison R.J."/>
        </authorList>
    </citation>
    <scope>NUCLEOTIDE SEQUENCE [LARGE SCALE GENOMIC DNA]</scope>
    <source>
        <strain evidence="1 2">SCRP333</strain>
    </source>
</reference>
<sequence>MLVSPKPGNSSRFSKGHCFVKQLGVRPGPQLKELLDRVMAWQHSNSERTRDECTNHFKAVVAAETSQDHNWRSELSKQSEKIYL</sequence>
<name>A0A6A4G3M3_9STRA</name>
<keyword evidence="2" id="KW-1185">Reference proteome</keyword>
<dbReference type="EMBL" id="QXFT01000052">
    <property type="protein sequence ID" value="KAE9357440.1"/>
    <property type="molecule type" value="Genomic_DNA"/>
</dbReference>
<proteinExistence type="predicted"/>
<evidence type="ECO:0000313" key="2">
    <source>
        <dbReference type="Proteomes" id="UP000434957"/>
    </source>
</evidence>
<comment type="caution">
    <text evidence="1">The sequence shown here is derived from an EMBL/GenBank/DDBJ whole genome shotgun (WGS) entry which is preliminary data.</text>
</comment>
<gene>
    <name evidence="1" type="ORF">PR003_g1782</name>
</gene>
<dbReference type="Proteomes" id="UP000434957">
    <property type="component" value="Unassembled WGS sequence"/>
</dbReference>
<protein>
    <submittedName>
        <fullName evidence="1">Uncharacterized protein</fullName>
    </submittedName>
</protein>
<evidence type="ECO:0000313" key="1">
    <source>
        <dbReference type="EMBL" id="KAE9357440.1"/>
    </source>
</evidence>
<accession>A0A6A4G3M3</accession>
<organism evidence="1 2">
    <name type="scientific">Phytophthora rubi</name>
    <dbReference type="NCBI Taxonomy" id="129364"/>
    <lineage>
        <taxon>Eukaryota</taxon>
        <taxon>Sar</taxon>
        <taxon>Stramenopiles</taxon>
        <taxon>Oomycota</taxon>
        <taxon>Peronosporomycetes</taxon>
        <taxon>Peronosporales</taxon>
        <taxon>Peronosporaceae</taxon>
        <taxon>Phytophthora</taxon>
    </lineage>
</organism>
<dbReference type="AlphaFoldDB" id="A0A6A4G3M3"/>